<keyword evidence="3 4" id="KW-0408">Iron</keyword>
<dbReference type="Pfam" id="PF03055">
    <property type="entry name" value="RPE65"/>
    <property type="match status" value="1"/>
</dbReference>
<reference evidence="6" key="1">
    <citation type="journal article" date="2020" name="bioRxiv">
        <title>Comparative genomics of Chlamydomonas.</title>
        <authorList>
            <person name="Craig R.J."/>
            <person name="Hasan A.R."/>
            <person name="Ness R.W."/>
            <person name="Keightley P.D."/>
        </authorList>
    </citation>
    <scope>NUCLEOTIDE SEQUENCE</scope>
    <source>
        <strain evidence="6">CCAP 11/70</strain>
    </source>
</reference>
<name>A0A836BR71_9CHLO</name>
<dbReference type="PANTHER" id="PTHR10543">
    <property type="entry name" value="BETA-CAROTENE DIOXYGENASE"/>
    <property type="match status" value="1"/>
</dbReference>
<dbReference type="PANTHER" id="PTHR10543:SF138">
    <property type="entry name" value="CAROTENOID OXYGENASE"/>
    <property type="match status" value="1"/>
</dbReference>
<accession>A0A836BR71</accession>
<keyword evidence="7" id="KW-1185">Reference proteome</keyword>
<sequence length="649" mass="70267">MLRGGQVSARGHTGRPVGSSGVAPFRQHAASPRRVAVRVASPEAPATTSKTSTSDAVTSNANATPPDSVSTGQPVTAALIEDHRTLYSSLLHEYAYWVDPAWVEGTIPPELYGTYFRNGPALQVNNPRYKRHLFDGDGMVLSLGFREGGAFFRNRYVRTEGFVKEQDAGRPLYRNSFTRGSADGSPWFNPFDLAFKNVANTGVIRWADKLFALWEAGLPYALDPSSLETRGESRLGGALEGQTTFGGHYRVTPAEAEPEGRPRWVGFSTSTSFGGTALRFFEFGEGGELLHTTTHPLKGVSLAFVHDMLVTEHYYVAVMGPVEFDPATFLGRYIFSQASIAECLRYNPSKPTQVILIPRPGRPSGKVLQPRVLLTDPCFTFHHANAYELERPAPSPPSSSPSPPAPPSDEPLVVLDTVAWDSISFDTNQYTYDTKFYTGGPRTHLVRLLCDPASGSVARTRLLRRTLEFPCVDPRVASRPHRHVWAGCDVVDHPLHWGPLQGLARFDLPLASAEGAVQPPGAGGAAAKAAQAEAEARVVSSGAAEGVKADIWYAGPRRFPGEPMFVPRPGSAREGEGWLLAAVHNAESQCGEVVILDALDLARGPLATIRLPHRLPAGLHGSWDGAYWGPEPGDAAVPRWQELGSIKAL</sequence>
<evidence type="ECO:0000256" key="1">
    <source>
        <dbReference type="ARBA" id="ARBA00006787"/>
    </source>
</evidence>
<comment type="caution">
    <text evidence="6">The sequence shown here is derived from an EMBL/GenBank/DDBJ whole genome shotgun (WGS) entry which is preliminary data.</text>
</comment>
<feature type="binding site" evidence="4">
    <location>
        <position position="306"/>
    </location>
    <ligand>
        <name>Fe cation</name>
        <dbReference type="ChEBI" id="CHEBI:24875"/>
        <note>catalytic</note>
    </ligand>
</feature>
<dbReference type="InterPro" id="IPR004294">
    <property type="entry name" value="Carotenoid_Oase"/>
</dbReference>
<evidence type="ECO:0000313" key="7">
    <source>
        <dbReference type="Proteomes" id="UP000612055"/>
    </source>
</evidence>
<evidence type="ECO:0000256" key="4">
    <source>
        <dbReference type="PIRSR" id="PIRSR604294-1"/>
    </source>
</evidence>
<feature type="region of interest" description="Disordered" evidence="5">
    <location>
        <begin position="390"/>
        <end position="411"/>
    </location>
</feature>
<feature type="binding site" evidence="4">
    <location>
        <position position="620"/>
    </location>
    <ligand>
        <name>Fe cation</name>
        <dbReference type="ChEBI" id="CHEBI:24875"/>
        <note>catalytic</note>
    </ligand>
</feature>
<dbReference type="Proteomes" id="UP000612055">
    <property type="component" value="Unassembled WGS sequence"/>
</dbReference>
<evidence type="ECO:0000256" key="5">
    <source>
        <dbReference type="SAM" id="MobiDB-lite"/>
    </source>
</evidence>
<gene>
    <name evidence="6" type="ORF">HYH03_015527</name>
</gene>
<feature type="binding site" evidence="4">
    <location>
        <position position="248"/>
    </location>
    <ligand>
        <name>Fe cation</name>
        <dbReference type="ChEBI" id="CHEBI:24875"/>
        <note>catalytic</note>
    </ligand>
</feature>
<dbReference type="EMBL" id="JAEHOE010000122">
    <property type="protein sequence ID" value="KAG2485817.1"/>
    <property type="molecule type" value="Genomic_DNA"/>
</dbReference>
<feature type="region of interest" description="Disordered" evidence="5">
    <location>
        <begin position="1"/>
        <end position="72"/>
    </location>
</feature>
<evidence type="ECO:0000256" key="3">
    <source>
        <dbReference type="ARBA" id="ARBA00023004"/>
    </source>
</evidence>
<feature type="binding site" evidence="4">
    <location>
        <position position="382"/>
    </location>
    <ligand>
        <name>Fe cation</name>
        <dbReference type="ChEBI" id="CHEBI:24875"/>
        <note>catalytic</note>
    </ligand>
</feature>
<keyword evidence="2 4" id="KW-0479">Metal-binding</keyword>
<dbReference type="OrthoDB" id="1069523at2759"/>
<evidence type="ECO:0008006" key="8">
    <source>
        <dbReference type="Google" id="ProtNLM"/>
    </source>
</evidence>
<feature type="compositionally biased region" description="Polar residues" evidence="5">
    <location>
        <begin position="47"/>
        <end position="72"/>
    </location>
</feature>
<dbReference type="GO" id="GO:0010436">
    <property type="term" value="F:carotenoid dioxygenase activity"/>
    <property type="evidence" value="ECO:0007669"/>
    <property type="project" value="TreeGrafter"/>
</dbReference>
<protein>
    <recommendedName>
        <fullName evidence="8">Carotenoid oxygenase</fullName>
    </recommendedName>
</protein>
<proteinExistence type="inferred from homology"/>
<organism evidence="6 7">
    <name type="scientific">Edaphochlamys debaryana</name>
    <dbReference type="NCBI Taxonomy" id="47281"/>
    <lineage>
        <taxon>Eukaryota</taxon>
        <taxon>Viridiplantae</taxon>
        <taxon>Chlorophyta</taxon>
        <taxon>core chlorophytes</taxon>
        <taxon>Chlorophyceae</taxon>
        <taxon>CS clade</taxon>
        <taxon>Chlamydomonadales</taxon>
        <taxon>Chlamydomonadales incertae sedis</taxon>
        <taxon>Edaphochlamys</taxon>
    </lineage>
</organism>
<dbReference type="GO" id="GO:0016121">
    <property type="term" value="P:carotene catabolic process"/>
    <property type="evidence" value="ECO:0007669"/>
    <property type="project" value="TreeGrafter"/>
</dbReference>
<feature type="compositionally biased region" description="Pro residues" evidence="5">
    <location>
        <begin position="393"/>
        <end position="409"/>
    </location>
</feature>
<dbReference type="GO" id="GO:0046872">
    <property type="term" value="F:metal ion binding"/>
    <property type="evidence" value="ECO:0007669"/>
    <property type="project" value="UniProtKB-KW"/>
</dbReference>
<dbReference type="AlphaFoldDB" id="A0A836BR71"/>
<comment type="cofactor">
    <cofactor evidence="4">
        <name>Fe(2+)</name>
        <dbReference type="ChEBI" id="CHEBI:29033"/>
    </cofactor>
    <text evidence="4">Binds 1 Fe(2+) ion per subunit.</text>
</comment>
<evidence type="ECO:0000313" key="6">
    <source>
        <dbReference type="EMBL" id="KAG2485817.1"/>
    </source>
</evidence>
<comment type="similarity">
    <text evidence="1">Belongs to the carotenoid oxygenase family.</text>
</comment>
<feature type="compositionally biased region" description="Low complexity" evidence="5">
    <location>
        <begin position="29"/>
        <end position="46"/>
    </location>
</feature>
<evidence type="ECO:0000256" key="2">
    <source>
        <dbReference type="ARBA" id="ARBA00022723"/>
    </source>
</evidence>